<name>A0ABT1D186_9PROT</name>
<gene>
    <name evidence="1" type="ORF">JYK14_01190</name>
</gene>
<dbReference type="Proteomes" id="UP001523392">
    <property type="component" value="Unassembled WGS sequence"/>
</dbReference>
<dbReference type="RefSeq" id="WP_252951384.1">
    <property type="nucleotide sequence ID" value="NZ_JAFIRR010000008.1"/>
</dbReference>
<evidence type="ECO:0000313" key="1">
    <source>
        <dbReference type="EMBL" id="MCO6414795.1"/>
    </source>
</evidence>
<evidence type="ECO:0000313" key="2">
    <source>
        <dbReference type="Proteomes" id="UP001523392"/>
    </source>
</evidence>
<keyword evidence="2" id="KW-1185">Reference proteome</keyword>
<organism evidence="1 2">
    <name type="scientific">Siccirubricoccus soli</name>
    <dbReference type="NCBI Taxonomy" id="2899147"/>
    <lineage>
        <taxon>Bacteria</taxon>
        <taxon>Pseudomonadati</taxon>
        <taxon>Pseudomonadota</taxon>
        <taxon>Alphaproteobacteria</taxon>
        <taxon>Acetobacterales</taxon>
        <taxon>Roseomonadaceae</taxon>
        <taxon>Siccirubricoccus</taxon>
    </lineage>
</organism>
<protein>
    <submittedName>
        <fullName evidence="1">Uncharacterized protein</fullName>
    </submittedName>
</protein>
<accession>A0ABT1D186</accession>
<dbReference type="EMBL" id="JAFIRR010000008">
    <property type="protein sequence ID" value="MCO6414795.1"/>
    <property type="molecule type" value="Genomic_DNA"/>
</dbReference>
<comment type="caution">
    <text evidence="1">The sequence shown here is derived from an EMBL/GenBank/DDBJ whole genome shotgun (WGS) entry which is preliminary data.</text>
</comment>
<reference evidence="1 2" key="1">
    <citation type="submission" date="2021-12" db="EMBL/GenBank/DDBJ databases">
        <title>Siccirubricoccus leaddurans sp. nov., a high concentration Zn2+ tolerance bacterium.</title>
        <authorList>
            <person name="Cao Y."/>
        </authorList>
    </citation>
    <scope>NUCLEOTIDE SEQUENCE [LARGE SCALE GENOMIC DNA]</scope>
    <source>
        <strain evidence="1 2">KC 17139</strain>
    </source>
</reference>
<proteinExistence type="predicted"/>
<sequence>MDVIEAFLTTLHEGNGEGYKDISQLALTVYQSRGMLTDGQAEWALKAAKRQKVKVPVEFHDMETFTPKARLITNVTPMPSTAGDGERTTRVFAAMCDDLAALFSEAADRFRGL</sequence>